<reference evidence="3" key="1">
    <citation type="submission" date="2021-02" db="EMBL/GenBank/DDBJ databases">
        <authorList>
            <person name="Dougan E. K."/>
            <person name="Rhodes N."/>
            <person name="Thang M."/>
            <person name="Chan C."/>
        </authorList>
    </citation>
    <scope>NUCLEOTIDE SEQUENCE</scope>
</reference>
<evidence type="ECO:0000256" key="1">
    <source>
        <dbReference type="ARBA" id="ARBA00022441"/>
    </source>
</evidence>
<sequence>MEALAKQKLVELESKNLSDYNLTQEDFGLSNVTLTLLDTVLTEMGSLLSQINASHLTDEQLLLDLAEGFVQCNTDLTARQVQSDNLSSLVNDASDSHDLCRSTEQNLSAQNATAWAAYLAKGSEAQPQEVLDCLQNFVNGYSPQTSDHLQAIIDCASTLQSWSTTFGVNMTGLRDAYFGSLHALNNHSEDCRLNQSTLESHFCEYRQQLADSCLAMDECYQNVNQTFHDLLVTIAASDSRREASFIAATKVICYLNVLKANLTQPAVQGCQDLVVDTTGLAVAIPVPATKQACDTSPVADYPCNTTWQQEEYYSKSWYTGAPQIQPDTCISCAVWGAPPTTTTTTTLNAWSSLLDGSGPTPQGRINSAMCAGSGGKVYLFGGYNHNNNPEDLDRMNDAWVLDLSVPGWAEVSVTPGTEPVRREGHSMVCTGDSLLVFGGQSMSGGVFQRHNDLWKLTLATSTWQQLTQTSGTLPPPRSGHSAVWNPDTQSMLVYAGADGSTRLSDLWSYSLTTNVFTQLTPTGGPLGDRWEHAALWNPVDNTMLITAGFRMNVPGTPGTPLGNDLWSYDPQANTWTELIPQGSPNAPSARRVTSLVWNTAAQAALLFAGHDGQFLDDLWEYKAGNWTQLVPASSPPARGFHLGAWASSQVMIVFGGYDGSSYLVDTWQYTP</sequence>
<dbReference type="SUPFAM" id="SSF117281">
    <property type="entry name" value="Kelch motif"/>
    <property type="match status" value="1"/>
</dbReference>
<dbReference type="Gene3D" id="2.120.10.80">
    <property type="entry name" value="Kelch-type beta propeller"/>
    <property type="match status" value="2"/>
</dbReference>
<proteinExistence type="predicted"/>
<gene>
    <name evidence="3" type="primary">Lztr1</name>
    <name evidence="3" type="ORF">SNAT2548_LOCUS18881</name>
</gene>
<comment type="caution">
    <text evidence="3">The sequence shown here is derived from an EMBL/GenBank/DDBJ whole genome shotgun (WGS) entry which is preliminary data.</text>
</comment>
<keyword evidence="1" id="KW-0880">Kelch repeat</keyword>
<dbReference type="AlphaFoldDB" id="A0A812PPU8"/>
<dbReference type="EMBL" id="CAJNDS010002157">
    <property type="protein sequence ID" value="CAE7355350.1"/>
    <property type="molecule type" value="Genomic_DNA"/>
</dbReference>
<dbReference type="OrthoDB" id="10251809at2759"/>
<dbReference type="InterPro" id="IPR015915">
    <property type="entry name" value="Kelch-typ_b-propeller"/>
</dbReference>
<evidence type="ECO:0000256" key="2">
    <source>
        <dbReference type="ARBA" id="ARBA00022737"/>
    </source>
</evidence>
<organism evidence="3 4">
    <name type="scientific">Symbiodinium natans</name>
    <dbReference type="NCBI Taxonomy" id="878477"/>
    <lineage>
        <taxon>Eukaryota</taxon>
        <taxon>Sar</taxon>
        <taxon>Alveolata</taxon>
        <taxon>Dinophyceae</taxon>
        <taxon>Suessiales</taxon>
        <taxon>Symbiodiniaceae</taxon>
        <taxon>Symbiodinium</taxon>
    </lineage>
</organism>
<keyword evidence="2" id="KW-0677">Repeat</keyword>
<dbReference type="Pfam" id="PF24681">
    <property type="entry name" value="Kelch_KLHDC2_KLHL20_DRC7"/>
    <property type="match status" value="1"/>
</dbReference>
<dbReference type="PANTHER" id="PTHR46093">
    <property type="entry name" value="ACYL-COA-BINDING DOMAIN-CONTAINING PROTEIN 5"/>
    <property type="match status" value="1"/>
</dbReference>
<keyword evidence="4" id="KW-1185">Reference proteome</keyword>
<protein>
    <submittedName>
        <fullName evidence="3">Lztr1 protein</fullName>
    </submittedName>
</protein>
<evidence type="ECO:0000313" key="4">
    <source>
        <dbReference type="Proteomes" id="UP000604046"/>
    </source>
</evidence>
<dbReference type="InterPro" id="IPR011043">
    <property type="entry name" value="Gal_Oxase/kelch_b-propeller"/>
</dbReference>
<accession>A0A812PPU8</accession>
<dbReference type="Proteomes" id="UP000604046">
    <property type="component" value="Unassembled WGS sequence"/>
</dbReference>
<name>A0A812PPU8_9DINO</name>
<evidence type="ECO:0000313" key="3">
    <source>
        <dbReference type="EMBL" id="CAE7355350.1"/>
    </source>
</evidence>
<dbReference type="SUPFAM" id="SSF50965">
    <property type="entry name" value="Galactose oxidase, central domain"/>
    <property type="match status" value="1"/>
</dbReference>
<dbReference type="PANTHER" id="PTHR46093:SF18">
    <property type="entry name" value="FIBRONECTIN TYPE-III DOMAIN-CONTAINING PROTEIN"/>
    <property type="match status" value="1"/>
</dbReference>